<organism evidence="2 3">
    <name type="scientific">Ornithinicoccus hortensis</name>
    <dbReference type="NCBI Taxonomy" id="82346"/>
    <lineage>
        <taxon>Bacteria</taxon>
        <taxon>Bacillati</taxon>
        <taxon>Actinomycetota</taxon>
        <taxon>Actinomycetes</taxon>
        <taxon>Micrococcales</taxon>
        <taxon>Intrasporangiaceae</taxon>
        <taxon>Ornithinicoccus</taxon>
    </lineage>
</organism>
<dbReference type="RefSeq" id="WP_141785540.1">
    <property type="nucleotide sequence ID" value="NZ_BAAAIK010000011.1"/>
</dbReference>
<reference evidence="2 3" key="1">
    <citation type="submission" date="2019-06" db="EMBL/GenBank/DDBJ databases">
        <title>Sequencing the genomes of 1000 actinobacteria strains.</title>
        <authorList>
            <person name="Klenk H.-P."/>
        </authorList>
    </citation>
    <scope>NUCLEOTIDE SEQUENCE [LARGE SCALE GENOMIC DNA]</scope>
    <source>
        <strain evidence="2 3">DSM 12335</strain>
    </source>
</reference>
<keyword evidence="1" id="KW-0732">Signal</keyword>
<dbReference type="Proteomes" id="UP000319516">
    <property type="component" value="Unassembled WGS sequence"/>
</dbReference>
<protein>
    <recommendedName>
        <fullName evidence="4">Ig-like domain-containing protein</fullName>
    </recommendedName>
</protein>
<gene>
    <name evidence="2" type="ORF">FB467_2697</name>
</gene>
<dbReference type="AlphaFoldDB" id="A0A542YTY4"/>
<feature type="chain" id="PRO_5022104466" description="Ig-like domain-containing protein" evidence="1">
    <location>
        <begin position="24"/>
        <end position="178"/>
    </location>
</feature>
<dbReference type="EMBL" id="VFOP01000001">
    <property type="protein sequence ID" value="TQL51550.1"/>
    <property type="molecule type" value="Genomic_DNA"/>
</dbReference>
<proteinExistence type="predicted"/>
<evidence type="ECO:0000256" key="1">
    <source>
        <dbReference type="SAM" id="SignalP"/>
    </source>
</evidence>
<comment type="caution">
    <text evidence="2">The sequence shown here is derived from an EMBL/GenBank/DDBJ whole genome shotgun (WGS) entry which is preliminary data.</text>
</comment>
<accession>A0A542YTY4</accession>
<dbReference type="PROSITE" id="PS51257">
    <property type="entry name" value="PROKAR_LIPOPROTEIN"/>
    <property type="match status" value="1"/>
</dbReference>
<evidence type="ECO:0008006" key="4">
    <source>
        <dbReference type="Google" id="ProtNLM"/>
    </source>
</evidence>
<evidence type="ECO:0000313" key="2">
    <source>
        <dbReference type="EMBL" id="TQL51550.1"/>
    </source>
</evidence>
<evidence type="ECO:0000313" key="3">
    <source>
        <dbReference type="Proteomes" id="UP000319516"/>
    </source>
</evidence>
<keyword evidence="3" id="KW-1185">Reference proteome</keyword>
<feature type="signal peptide" evidence="1">
    <location>
        <begin position="1"/>
        <end position="23"/>
    </location>
</feature>
<name>A0A542YTY4_9MICO</name>
<dbReference type="OrthoDB" id="4857979at2"/>
<sequence length="178" mass="19407">MESPARRLIRALAPCLVGLGVLASCGTDAPGSPDPGATVAVRGATPEVAPDEAAVTGGPRITDEESADVLLYISNQSFEDDRVRITVHIDGVRLVDDDFDVEGQHNWILFPVELAPGEHRIEAVSDTGASLEQTLTLPEGERRWAVLDYWFYPDQGDDQDDVPRMFTFEAYDHPVAFA</sequence>